<comment type="caution">
    <text evidence="14">The sequence shown here is derived from an EMBL/GenBank/DDBJ whole genome shotgun (WGS) entry which is preliminary data.</text>
</comment>
<dbReference type="GO" id="GO:0050511">
    <property type="term" value="F:undecaprenyldiphospho-muramoylpentapeptide beta-N-acetylglucosaminyltransferase activity"/>
    <property type="evidence" value="ECO:0007669"/>
    <property type="project" value="UniProtKB-UniRule"/>
</dbReference>
<dbReference type="HAMAP" id="MF_00033">
    <property type="entry name" value="MurG"/>
    <property type="match status" value="1"/>
</dbReference>
<proteinExistence type="inferred from homology"/>
<dbReference type="GO" id="GO:0071555">
    <property type="term" value="P:cell wall organization"/>
    <property type="evidence" value="ECO:0007669"/>
    <property type="project" value="UniProtKB-KW"/>
</dbReference>
<keyword evidence="8 11" id="KW-0472">Membrane</keyword>
<reference evidence="14 15" key="1">
    <citation type="submission" date="2018-05" db="EMBL/GenBank/DDBJ databases">
        <title>Genomic Encyclopedia of Type Strains, Phase IV (KMG-IV): sequencing the most valuable type-strain genomes for metagenomic binning, comparative biology and taxonomic classification.</title>
        <authorList>
            <person name="Goeker M."/>
        </authorList>
    </citation>
    <scope>NUCLEOTIDE SEQUENCE [LARGE SCALE GENOMIC DNA]</scope>
    <source>
        <strain evidence="14 15">DSM 24906</strain>
    </source>
</reference>
<dbReference type="GO" id="GO:0005886">
    <property type="term" value="C:plasma membrane"/>
    <property type="evidence" value="ECO:0007669"/>
    <property type="project" value="UniProtKB-SubCell"/>
</dbReference>
<evidence type="ECO:0000256" key="2">
    <source>
        <dbReference type="ARBA" id="ARBA00022519"/>
    </source>
</evidence>
<evidence type="ECO:0000259" key="12">
    <source>
        <dbReference type="Pfam" id="PF03033"/>
    </source>
</evidence>
<keyword evidence="15" id="KW-1185">Reference proteome</keyword>
<dbReference type="GO" id="GO:0005975">
    <property type="term" value="P:carbohydrate metabolic process"/>
    <property type="evidence" value="ECO:0007669"/>
    <property type="project" value="InterPro"/>
</dbReference>
<evidence type="ECO:0000256" key="10">
    <source>
        <dbReference type="ARBA" id="ARBA00023316"/>
    </source>
</evidence>
<keyword evidence="1 11" id="KW-1003">Cell membrane</keyword>
<evidence type="ECO:0000256" key="4">
    <source>
        <dbReference type="ARBA" id="ARBA00022676"/>
    </source>
</evidence>
<dbReference type="GO" id="GO:0051301">
    <property type="term" value="P:cell division"/>
    <property type="evidence" value="ECO:0007669"/>
    <property type="project" value="UniProtKB-KW"/>
</dbReference>
<dbReference type="Proteomes" id="UP000245921">
    <property type="component" value="Unassembled WGS sequence"/>
</dbReference>
<dbReference type="Pfam" id="PF03033">
    <property type="entry name" value="Glyco_transf_28"/>
    <property type="match status" value="1"/>
</dbReference>
<comment type="caution">
    <text evidence="11">Lacks conserved residue(s) required for the propagation of feature annotation.</text>
</comment>
<evidence type="ECO:0000256" key="1">
    <source>
        <dbReference type="ARBA" id="ARBA00022475"/>
    </source>
</evidence>
<dbReference type="PANTHER" id="PTHR21015:SF22">
    <property type="entry name" value="GLYCOSYLTRANSFERASE"/>
    <property type="match status" value="1"/>
</dbReference>
<protein>
    <recommendedName>
        <fullName evidence="11">UDP-N-acetylglucosamine--N-acetylmuramyl-(pentapeptide) pyrophosphoryl-undecaprenol N-acetylglucosamine transferase</fullName>
        <ecNumber evidence="11">2.4.1.227</ecNumber>
    </recommendedName>
    <alternativeName>
        <fullName evidence="11">Undecaprenyl-PP-MurNAc-pentapeptide-UDPGlcNAc GlcNAc transferase</fullName>
    </alternativeName>
</protein>
<evidence type="ECO:0000256" key="8">
    <source>
        <dbReference type="ARBA" id="ARBA00023136"/>
    </source>
</evidence>
<organism evidence="14 15">
    <name type="scientific">Oceanotoga teriensis</name>
    <dbReference type="NCBI Taxonomy" id="515440"/>
    <lineage>
        <taxon>Bacteria</taxon>
        <taxon>Thermotogati</taxon>
        <taxon>Thermotogota</taxon>
        <taxon>Thermotogae</taxon>
        <taxon>Petrotogales</taxon>
        <taxon>Petrotogaceae</taxon>
        <taxon>Oceanotoga</taxon>
    </lineage>
</organism>
<keyword evidence="7 11" id="KW-0573">Peptidoglycan synthesis</keyword>
<keyword evidence="6 11" id="KW-0133">Cell shape</keyword>
<comment type="subcellular location">
    <subcellularLocation>
        <location evidence="11">Cell membrane</location>
        <topology evidence="11">Peripheral membrane protein</topology>
        <orientation evidence="11">Cytoplasmic side</orientation>
    </subcellularLocation>
</comment>
<dbReference type="Pfam" id="PF04101">
    <property type="entry name" value="Glyco_tran_28_C"/>
    <property type="match status" value="1"/>
</dbReference>
<dbReference type="CDD" id="cd03785">
    <property type="entry name" value="GT28_MurG"/>
    <property type="match status" value="1"/>
</dbReference>
<evidence type="ECO:0000313" key="15">
    <source>
        <dbReference type="Proteomes" id="UP000245921"/>
    </source>
</evidence>
<feature type="domain" description="Glycosyltransferase family 28 N-terminal" evidence="12">
    <location>
        <begin position="6"/>
        <end position="148"/>
    </location>
</feature>
<keyword evidence="3 11" id="KW-0132">Cell division</keyword>
<feature type="binding site" evidence="11">
    <location>
        <position position="283"/>
    </location>
    <ligand>
        <name>UDP-N-acetyl-alpha-D-glucosamine</name>
        <dbReference type="ChEBI" id="CHEBI:57705"/>
    </ligand>
</feature>
<evidence type="ECO:0000313" key="14">
    <source>
        <dbReference type="EMBL" id="PWJ95450.1"/>
    </source>
</evidence>
<dbReference type="GO" id="GO:0008360">
    <property type="term" value="P:regulation of cell shape"/>
    <property type="evidence" value="ECO:0007669"/>
    <property type="project" value="UniProtKB-KW"/>
</dbReference>
<feature type="binding site" evidence="11">
    <location>
        <position position="163"/>
    </location>
    <ligand>
        <name>UDP-N-acetyl-alpha-D-glucosamine</name>
        <dbReference type="ChEBI" id="CHEBI:57705"/>
    </ligand>
</feature>
<dbReference type="GO" id="GO:0009252">
    <property type="term" value="P:peptidoglycan biosynthetic process"/>
    <property type="evidence" value="ECO:0007669"/>
    <property type="project" value="UniProtKB-UniRule"/>
</dbReference>
<dbReference type="SUPFAM" id="SSF53756">
    <property type="entry name" value="UDP-Glycosyltransferase/glycogen phosphorylase"/>
    <property type="match status" value="1"/>
</dbReference>
<comment type="function">
    <text evidence="11">Cell wall formation. Catalyzes the transfer of a GlcNAc subunit on undecaprenyl-pyrophosphoryl-MurNAc-pentapeptide (lipid intermediate I) to form undecaprenyl-pyrophosphoryl-MurNAc-(pentapeptide)GlcNAc (lipid intermediate II).</text>
</comment>
<dbReference type="PANTHER" id="PTHR21015">
    <property type="entry name" value="UDP-N-ACETYLGLUCOSAMINE--N-ACETYLMURAMYL-(PENTAPEPTIDE) PYROPHOSPHORYL-UNDECAPRENOL N-ACETYLGLUCOSAMINE TRANSFERASE 1"/>
    <property type="match status" value="1"/>
</dbReference>
<keyword evidence="10 11" id="KW-0961">Cell wall biogenesis/degradation</keyword>
<feature type="binding site" evidence="11">
    <location>
        <position position="129"/>
    </location>
    <ligand>
        <name>UDP-N-acetyl-alpha-D-glucosamine</name>
        <dbReference type="ChEBI" id="CHEBI:57705"/>
    </ligand>
</feature>
<dbReference type="Gene3D" id="3.40.50.2000">
    <property type="entry name" value="Glycogen Phosphorylase B"/>
    <property type="match status" value="2"/>
</dbReference>
<comment type="pathway">
    <text evidence="11">Cell wall biogenesis; peptidoglycan biosynthesis.</text>
</comment>
<evidence type="ECO:0000256" key="3">
    <source>
        <dbReference type="ARBA" id="ARBA00022618"/>
    </source>
</evidence>
<keyword evidence="9 11" id="KW-0131">Cell cycle</keyword>
<sequence length="343" mass="39562">MKKIKVVVAGGGTGGHYYPALAVLKELKKKNDLEILYFVTDGRIEEKKLPKDIPDANIIKINMKGLIRPIYNPKNIQRLFHAYKKYIEIKDEIKKFSPDFGFLTGGYICGPVGYSLKKLNIPFYVHEQNSIMGITNKRLSKWAKKIFTSFYFKEFIQTGNPVRISDHDIKRENLKKYGIENISNKILLVFGGSLGSNKVDDIMYEVYKKSSINTKFIHITENDNKFKNFKNVFCFKYIDELYEIISVCDGIVSRAGATSIAEIKFYDQKAILIPWSGASENHQYYNALELQKNGKAIIIDEKKPNIEDILNFINKINIKNINYTWHTKKDVSTNEIINNIDEI</sequence>
<name>A0AA45C7P9_9BACT</name>
<feature type="domain" description="Glycosyl transferase family 28 C-terminal" evidence="13">
    <location>
        <begin position="187"/>
        <end position="322"/>
    </location>
</feature>
<keyword evidence="5 11" id="KW-0808">Transferase</keyword>
<keyword evidence="2" id="KW-0997">Cell inner membrane</keyword>
<evidence type="ECO:0000256" key="5">
    <source>
        <dbReference type="ARBA" id="ARBA00022679"/>
    </source>
</evidence>
<accession>A0AA45C7P9</accession>
<evidence type="ECO:0000256" key="9">
    <source>
        <dbReference type="ARBA" id="ARBA00023306"/>
    </source>
</evidence>
<evidence type="ECO:0000256" key="7">
    <source>
        <dbReference type="ARBA" id="ARBA00022984"/>
    </source>
</evidence>
<dbReference type="RefSeq" id="WP_109604360.1">
    <property type="nucleotide sequence ID" value="NZ_JAMHJO010000003.1"/>
</dbReference>
<dbReference type="InterPro" id="IPR007235">
    <property type="entry name" value="Glyco_trans_28_C"/>
</dbReference>
<comment type="similarity">
    <text evidence="11">Belongs to the glycosyltransferase 28 family. MurG subfamily.</text>
</comment>
<evidence type="ECO:0000256" key="6">
    <source>
        <dbReference type="ARBA" id="ARBA00022960"/>
    </source>
</evidence>
<dbReference type="EMBL" id="QGGI01000005">
    <property type="protein sequence ID" value="PWJ95450.1"/>
    <property type="molecule type" value="Genomic_DNA"/>
</dbReference>
<keyword evidence="4 11" id="KW-0328">Glycosyltransferase</keyword>
<evidence type="ECO:0000259" key="13">
    <source>
        <dbReference type="Pfam" id="PF04101"/>
    </source>
</evidence>
<gene>
    <name evidence="11" type="primary">murG</name>
    <name evidence="14" type="ORF">C7380_10577</name>
</gene>
<feature type="binding site" evidence="11">
    <location>
        <position position="193"/>
    </location>
    <ligand>
        <name>UDP-N-acetyl-alpha-D-glucosamine</name>
        <dbReference type="ChEBI" id="CHEBI:57705"/>
    </ligand>
</feature>
<dbReference type="EC" id="2.4.1.227" evidence="11"/>
<evidence type="ECO:0000256" key="11">
    <source>
        <dbReference type="HAMAP-Rule" id="MF_00033"/>
    </source>
</evidence>
<dbReference type="AlphaFoldDB" id="A0AA45C7P9"/>
<feature type="binding site" evidence="11">
    <location>
        <position position="238"/>
    </location>
    <ligand>
        <name>UDP-N-acetyl-alpha-D-glucosamine</name>
        <dbReference type="ChEBI" id="CHEBI:57705"/>
    </ligand>
</feature>
<comment type="catalytic activity">
    <reaction evidence="11">
        <text>di-trans,octa-cis-undecaprenyl diphospho-N-acetyl-alpha-D-muramoyl-L-alanyl-D-glutamyl-meso-2,6-diaminopimeloyl-D-alanyl-D-alanine + UDP-N-acetyl-alpha-D-glucosamine = di-trans,octa-cis-undecaprenyl diphospho-[N-acetyl-alpha-D-glucosaminyl-(1-&gt;4)]-N-acetyl-alpha-D-muramoyl-L-alanyl-D-glutamyl-meso-2,6-diaminopimeloyl-D-alanyl-D-alanine + UDP + H(+)</text>
        <dbReference type="Rhea" id="RHEA:31227"/>
        <dbReference type="ChEBI" id="CHEBI:15378"/>
        <dbReference type="ChEBI" id="CHEBI:57705"/>
        <dbReference type="ChEBI" id="CHEBI:58223"/>
        <dbReference type="ChEBI" id="CHEBI:61387"/>
        <dbReference type="ChEBI" id="CHEBI:61388"/>
        <dbReference type="EC" id="2.4.1.227"/>
    </reaction>
</comment>
<feature type="binding site" evidence="11">
    <location>
        <begin position="13"/>
        <end position="15"/>
    </location>
    <ligand>
        <name>UDP-N-acetyl-alpha-D-glucosamine</name>
        <dbReference type="ChEBI" id="CHEBI:57705"/>
    </ligand>
</feature>
<dbReference type="InterPro" id="IPR004276">
    <property type="entry name" value="GlycoTrans_28_N"/>
</dbReference>
<dbReference type="InterPro" id="IPR006009">
    <property type="entry name" value="GlcNAc_MurG"/>
</dbReference>